<protein>
    <submittedName>
        <fullName evidence="2">Uncharacterized protein</fullName>
    </submittedName>
</protein>
<dbReference type="EMBL" id="JAHFXS010008185">
    <property type="protein sequence ID" value="KAG9922010.1"/>
    <property type="molecule type" value="Genomic_DNA"/>
</dbReference>
<reference evidence="2" key="1">
    <citation type="journal article" date="2021" name="J Fungi (Basel)">
        <title>Virulence traits and population genomics of the black yeast Aureobasidium melanogenum.</title>
        <authorList>
            <person name="Cernosa A."/>
            <person name="Sun X."/>
            <person name="Gostincar C."/>
            <person name="Fang C."/>
            <person name="Gunde-Cimerman N."/>
            <person name="Song Z."/>
        </authorList>
    </citation>
    <scope>NUCLEOTIDE SEQUENCE</scope>
    <source>
        <strain evidence="2">EXF-9298</strain>
    </source>
</reference>
<feature type="region of interest" description="Disordered" evidence="1">
    <location>
        <begin position="274"/>
        <end position="328"/>
    </location>
</feature>
<feature type="compositionally biased region" description="Basic and acidic residues" evidence="1">
    <location>
        <begin position="319"/>
        <end position="328"/>
    </location>
</feature>
<feature type="compositionally biased region" description="Low complexity" evidence="1">
    <location>
        <begin position="285"/>
        <end position="296"/>
    </location>
</feature>
<dbReference type="Proteomes" id="UP000729357">
    <property type="component" value="Unassembled WGS sequence"/>
</dbReference>
<feature type="compositionally biased region" description="Basic and acidic residues" evidence="1">
    <location>
        <begin position="239"/>
        <end position="248"/>
    </location>
</feature>
<feature type="non-terminal residue" evidence="2">
    <location>
        <position position="353"/>
    </location>
</feature>
<gene>
    <name evidence="2" type="ORF">KCU98_g22050</name>
</gene>
<sequence>FQGQKPDETSPWVSNVLLIIERVLAEDEKPQQIQWTPPPFEEPYKEQDVVELKPPVVSDEKKTTIFDALVEILPKIGKDETLALSVNRTLVILTRRRALAKKLGEKLSISRLFVMMKQLAGIAGERLQSTFLILLRHIIEDDETIRQIMRTEIQSTFESKGMARSYDTTLYTRTLYHLALRSPEIFVEVTNEKVQLSRWDQSRPGGAQPLMLKKVDKPADAKKTEEPSEGEPSITTERPMIERTKTSDLKPPSIENPDGVIQFLLKELSSYKDVEDKEVQPPKPTSSEAPAAATPSDVEMSDSTPTPVAEPAPTPSTDSEAKQSDNKPVFKAEQHPIFAYRCFILHCLVELLG</sequence>
<comment type="caution">
    <text evidence="2">The sequence shown here is derived from an EMBL/GenBank/DDBJ whole genome shotgun (WGS) entry which is preliminary data.</text>
</comment>
<proteinExistence type="predicted"/>
<accession>A0A9P8JGN9</accession>
<evidence type="ECO:0000313" key="3">
    <source>
        <dbReference type="Proteomes" id="UP000729357"/>
    </source>
</evidence>
<evidence type="ECO:0000256" key="1">
    <source>
        <dbReference type="SAM" id="MobiDB-lite"/>
    </source>
</evidence>
<feature type="non-terminal residue" evidence="2">
    <location>
        <position position="1"/>
    </location>
</feature>
<reference evidence="2" key="2">
    <citation type="submission" date="2021-08" db="EMBL/GenBank/DDBJ databases">
        <authorList>
            <person name="Gostincar C."/>
            <person name="Sun X."/>
            <person name="Song Z."/>
            <person name="Gunde-Cimerman N."/>
        </authorList>
    </citation>
    <scope>NUCLEOTIDE SEQUENCE</scope>
    <source>
        <strain evidence="2">EXF-9298</strain>
    </source>
</reference>
<feature type="compositionally biased region" description="Basic and acidic residues" evidence="1">
    <location>
        <begin position="213"/>
        <end position="226"/>
    </location>
</feature>
<keyword evidence="3" id="KW-1185">Reference proteome</keyword>
<evidence type="ECO:0000313" key="2">
    <source>
        <dbReference type="EMBL" id="KAG9922010.1"/>
    </source>
</evidence>
<organism evidence="2 3">
    <name type="scientific">Aureobasidium melanogenum</name>
    <name type="common">Aureobasidium pullulans var. melanogenum</name>
    <dbReference type="NCBI Taxonomy" id="46634"/>
    <lineage>
        <taxon>Eukaryota</taxon>
        <taxon>Fungi</taxon>
        <taxon>Dikarya</taxon>
        <taxon>Ascomycota</taxon>
        <taxon>Pezizomycotina</taxon>
        <taxon>Dothideomycetes</taxon>
        <taxon>Dothideomycetidae</taxon>
        <taxon>Dothideales</taxon>
        <taxon>Saccotheciaceae</taxon>
        <taxon>Aureobasidium</taxon>
    </lineage>
</organism>
<dbReference type="AlphaFoldDB" id="A0A9P8JGN9"/>
<feature type="region of interest" description="Disordered" evidence="1">
    <location>
        <begin position="197"/>
        <end position="256"/>
    </location>
</feature>
<name>A0A9P8JGN9_AURME</name>